<comment type="caution">
    <text evidence="3">The sequence shown here is derived from an EMBL/GenBank/DDBJ whole genome shotgun (WGS) entry which is preliminary data.</text>
</comment>
<organism evidence="3 4">
    <name type="scientific">Trichonephila clavipes</name>
    <name type="common">Golden silk orbweaver</name>
    <name type="synonym">Nephila clavipes</name>
    <dbReference type="NCBI Taxonomy" id="2585209"/>
    <lineage>
        <taxon>Eukaryota</taxon>
        <taxon>Metazoa</taxon>
        <taxon>Ecdysozoa</taxon>
        <taxon>Arthropoda</taxon>
        <taxon>Chelicerata</taxon>
        <taxon>Arachnida</taxon>
        <taxon>Araneae</taxon>
        <taxon>Araneomorphae</taxon>
        <taxon>Entelegynae</taxon>
        <taxon>Araneoidea</taxon>
        <taxon>Nephilidae</taxon>
        <taxon>Trichonephila</taxon>
    </lineage>
</organism>
<dbReference type="InterPro" id="IPR002492">
    <property type="entry name" value="Transposase_Tc1-like"/>
</dbReference>
<dbReference type="PANTHER" id="PTHR23022:SF135">
    <property type="entry name" value="SI:DKEY-77F5.3"/>
    <property type="match status" value="1"/>
</dbReference>
<feature type="domain" description="Tc1-like transposase DDE" evidence="2">
    <location>
        <begin position="208"/>
        <end position="349"/>
    </location>
</feature>
<gene>
    <name evidence="3" type="primary">X975_01565</name>
    <name evidence="3" type="ORF">TNCV_4394191</name>
</gene>
<dbReference type="EMBL" id="BMAU01021383">
    <property type="protein sequence ID" value="GFY28085.1"/>
    <property type="molecule type" value="Genomic_DNA"/>
</dbReference>
<evidence type="ECO:0000313" key="3">
    <source>
        <dbReference type="EMBL" id="GFY28085.1"/>
    </source>
</evidence>
<protein>
    <submittedName>
        <fullName evidence="3">Transposable element Tcb2 transposase</fullName>
    </submittedName>
</protein>
<dbReference type="AlphaFoldDB" id="A0A8X6W4E4"/>
<sequence>MVPVADSWPALSSRASEGDLCRPVKLHEGYWRWTSSFRAMPLVTTHLSSLSLLTFTLMGGRLSLGRLTSLSTRWIFSGATFDLGSSVSSPATLIPPKTRRIQWNRFQETGNVRRRPGAGRSCATTSTDDRYIQLTARRNRTENATQLQRQLLLATGRRVSSQTVRNRLHEGWLYARRRMVCIPLTPRHRAARRWAAEHRDWEQNDWSQVLFTDESRFSLECDTRHVLVWRDRGTRNNAAFVRERSQYRRAGWMVWGGISIIGRTDLHIIRNGPLTGRRYADEILRPYVIPYAGAIEDSFVFQDDNAQPHRARLVENMLEAETIQRMEWPACSPDLNPIEHVWDMLGRHIAA</sequence>
<dbReference type="Gene3D" id="3.30.420.10">
    <property type="entry name" value="Ribonuclease H-like superfamily/Ribonuclease H"/>
    <property type="match status" value="1"/>
</dbReference>
<accession>A0A8X6W4E4</accession>
<dbReference type="GO" id="GO:0003677">
    <property type="term" value="F:DNA binding"/>
    <property type="evidence" value="ECO:0007669"/>
    <property type="project" value="InterPro"/>
</dbReference>
<dbReference type="Pfam" id="PF13358">
    <property type="entry name" value="DDE_3"/>
    <property type="match status" value="1"/>
</dbReference>
<evidence type="ECO:0000259" key="2">
    <source>
        <dbReference type="Pfam" id="PF13358"/>
    </source>
</evidence>
<evidence type="ECO:0000313" key="4">
    <source>
        <dbReference type="Proteomes" id="UP000887159"/>
    </source>
</evidence>
<dbReference type="Pfam" id="PF01498">
    <property type="entry name" value="HTH_Tnp_Tc3_2"/>
    <property type="match status" value="1"/>
</dbReference>
<dbReference type="GO" id="GO:0015074">
    <property type="term" value="P:DNA integration"/>
    <property type="evidence" value="ECO:0007669"/>
    <property type="project" value="InterPro"/>
</dbReference>
<dbReference type="InterPro" id="IPR052338">
    <property type="entry name" value="Transposase_5"/>
</dbReference>
<dbReference type="InterPro" id="IPR038717">
    <property type="entry name" value="Tc1-like_DDE_dom"/>
</dbReference>
<dbReference type="InterPro" id="IPR036397">
    <property type="entry name" value="RNaseH_sf"/>
</dbReference>
<dbReference type="GO" id="GO:0006313">
    <property type="term" value="P:DNA transposition"/>
    <property type="evidence" value="ECO:0007669"/>
    <property type="project" value="InterPro"/>
</dbReference>
<name>A0A8X6W4E4_TRICX</name>
<dbReference type="PANTHER" id="PTHR23022">
    <property type="entry name" value="TRANSPOSABLE ELEMENT-RELATED"/>
    <property type="match status" value="1"/>
</dbReference>
<keyword evidence="4" id="KW-1185">Reference proteome</keyword>
<evidence type="ECO:0000259" key="1">
    <source>
        <dbReference type="Pfam" id="PF01498"/>
    </source>
</evidence>
<proteinExistence type="predicted"/>
<reference evidence="3" key="1">
    <citation type="submission" date="2020-08" db="EMBL/GenBank/DDBJ databases">
        <title>Multicomponent nature underlies the extraordinary mechanical properties of spider dragline silk.</title>
        <authorList>
            <person name="Kono N."/>
            <person name="Nakamura H."/>
            <person name="Mori M."/>
            <person name="Yoshida Y."/>
            <person name="Ohtoshi R."/>
            <person name="Malay A.D."/>
            <person name="Moran D.A.P."/>
            <person name="Tomita M."/>
            <person name="Numata K."/>
            <person name="Arakawa K."/>
        </authorList>
    </citation>
    <scope>NUCLEOTIDE SEQUENCE</scope>
</reference>
<feature type="domain" description="Transposase Tc1-like" evidence="1">
    <location>
        <begin position="129"/>
        <end position="200"/>
    </location>
</feature>
<dbReference type="Proteomes" id="UP000887159">
    <property type="component" value="Unassembled WGS sequence"/>
</dbReference>